<name>A0A9X0QCM6_9BACT</name>
<dbReference type="Pfam" id="PF16793">
    <property type="entry name" value="RepB_primase"/>
    <property type="match status" value="1"/>
</dbReference>
<dbReference type="RefSeq" id="WP_183974832.1">
    <property type="nucleotide sequence ID" value="NZ_JACHEB010000003.1"/>
</dbReference>
<dbReference type="Gene3D" id="3.30.70.1790">
    <property type="entry name" value="RepB DNA-primase, N-terminal domain"/>
    <property type="match status" value="1"/>
</dbReference>
<dbReference type="AlphaFoldDB" id="A0A9X0QCM6"/>
<evidence type="ECO:0000313" key="3">
    <source>
        <dbReference type="Proteomes" id="UP000535182"/>
    </source>
</evidence>
<gene>
    <name evidence="2" type="ORF">HDF14_001405</name>
</gene>
<organism evidence="2 3">
    <name type="scientific">Tunturiibacter gelidiferens</name>
    <dbReference type="NCBI Taxonomy" id="3069689"/>
    <lineage>
        <taxon>Bacteria</taxon>
        <taxon>Pseudomonadati</taxon>
        <taxon>Acidobacteriota</taxon>
        <taxon>Terriglobia</taxon>
        <taxon>Terriglobales</taxon>
        <taxon>Acidobacteriaceae</taxon>
        <taxon>Tunturiibacter</taxon>
    </lineage>
</organism>
<proteinExistence type="predicted"/>
<feature type="domain" description="RepB-like DNA primase" evidence="1">
    <location>
        <begin position="29"/>
        <end position="168"/>
    </location>
</feature>
<sequence length="311" mass="35311">MNRTATDFLTRCFAPGDTIALLLRNESTSTTQQRVVPLERALAPRYQGWLVHENHNSANIYVAANPLFAGSRRRTKDCIASVRHLYIDIDVNGEARIAALRASDLVPEPNTIVATSTGKYQVLWRVEGFDFYTQEMTLKLLTLAFHGDIACTDCNRVLRVPGFRNCKYDPPQLITVEYGADATYQPDDFRLYMLREAACIPPVRTQYRRPDMHTHSEHDWAWVSQELAHGKDAAILTKELASRRSDKPNPSYYAQRTVDMASARQWLLQGTSIQDVIASLERRRQLEIPNATCSARAREIAATAQRMIARK</sequence>
<reference evidence="2 3" key="1">
    <citation type="submission" date="2020-08" db="EMBL/GenBank/DDBJ databases">
        <title>Genomic Encyclopedia of Type Strains, Phase IV (KMG-V): Genome sequencing to study the core and pangenomes of soil and plant-associated prokaryotes.</title>
        <authorList>
            <person name="Whitman W."/>
        </authorList>
    </citation>
    <scope>NUCLEOTIDE SEQUENCE [LARGE SCALE GENOMIC DNA]</scope>
    <source>
        <strain evidence="2 3">X5P2</strain>
    </source>
</reference>
<protein>
    <recommendedName>
        <fullName evidence="1">RepB-like DNA primase domain-containing protein</fullName>
    </recommendedName>
</protein>
<evidence type="ECO:0000259" key="1">
    <source>
        <dbReference type="Pfam" id="PF16793"/>
    </source>
</evidence>
<dbReference type="EMBL" id="JACHEB010000003">
    <property type="protein sequence ID" value="MBB5327799.1"/>
    <property type="molecule type" value="Genomic_DNA"/>
</dbReference>
<dbReference type="InterPro" id="IPR039459">
    <property type="entry name" value="RepB-like_DNA_primase_dom"/>
</dbReference>
<keyword evidence="3" id="KW-1185">Reference proteome</keyword>
<evidence type="ECO:0000313" key="2">
    <source>
        <dbReference type="EMBL" id="MBB5327799.1"/>
    </source>
</evidence>
<dbReference type="Proteomes" id="UP000535182">
    <property type="component" value="Unassembled WGS sequence"/>
</dbReference>
<accession>A0A9X0QCM6</accession>
<comment type="caution">
    <text evidence="2">The sequence shown here is derived from an EMBL/GenBank/DDBJ whole genome shotgun (WGS) entry which is preliminary data.</text>
</comment>